<evidence type="ECO:0000256" key="2">
    <source>
        <dbReference type="SAM" id="Phobius"/>
    </source>
</evidence>
<dbReference type="Proteomes" id="UP000807306">
    <property type="component" value="Unassembled WGS sequence"/>
</dbReference>
<feature type="transmembrane region" description="Helical" evidence="2">
    <location>
        <begin position="123"/>
        <end position="148"/>
    </location>
</feature>
<dbReference type="OrthoDB" id="2693038at2759"/>
<keyword evidence="4" id="KW-1185">Reference proteome</keyword>
<evidence type="ECO:0000313" key="4">
    <source>
        <dbReference type="Proteomes" id="UP000807306"/>
    </source>
</evidence>
<dbReference type="AlphaFoldDB" id="A0A9P6JW48"/>
<name>A0A9P6JW48_9AGAR</name>
<keyword evidence="2" id="KW-0812">Transmembrane</keyword>
<evidence type="ECO:0000313" key="3">
    <source>
        <dbReference type="EMBL" id="KAF9534155.1"/>
    </source>
</evidence>
<comment type="caution">
    <text evidence="3">The sequence shown here is derived from an EMBL/GenBank/DDBJ whole genome shotgun (WGS) entry which is preliminary data.</text>
</comment>
<keyword evidence="2" id="KW-1133">Transmembrane helix</keyword>
<feature type="region of interest" description="Disordered" evidence="1">
    <location>
        <begin position="242"/>
        <end position="305"/>
    </location>
</feature>
<evidence type="ECO:0000256" key="1">
    <source>
        <dbReference type="SAM" id="MobiDB-lite"/>
    </source>
</evidence>
<dbReference type="EMBL" id="MU157826">
    <property type="protein sequence ID" value="KAF9534155.1"/>
    <property type="molecule type" value="Genomic_DNA"/>
</dbReference>
<feature type="compositionally biased region" description="Low complexity" evidence="1">
    <location>
        <begin position="39"/>
        <end position="77"/>
    </location>
</feature>
<protein>
    <submittedName>
        <fullName evidence="3">Uncharacterized protein</fullName>
    </submittedName>
</protein>
<feature type="region of interest" description="Disordered" evidence="1">
    <location>
        <begin position="1"/>
        <end position="84"/>
    </location>
</feature>
<feature type="compositionally biased region" description="Basic residues" evidence="1">
    <location>
        <begin position="1"/>
        <end position="14"/>
    </location>
</feature>
<gene>
    <name evidence="3" type="ORF">CPB83DRAFT_902123</name>
</gene>
<keyword evidence="2" id="KW-0472">Membrane</keyword>
<reference evidence="3" key="1">
    <citation type="submission" date="2020-11" db="EMBL/GenBank/DDBJ databases">
        <authorList>
            <consortium name="DOE Joint Genome Institute"/>
            <person name="Ahrendt S."/>
            <person name="Riley R."/>
            <person name="Andreopoulos W."/>
            <person name="Labutti K."/>
            <person name="Pangilinan J."/>
            <person name="Ruiz-Duenas F.J."/>
            <person name="Barrasa J.M."/>
            <person name="Sanchez-Garcia M."/>
            <person name="Camarero S."/>
            <person name="Miyauchi S."/>
            <person name="Serrano A."/>
            <person name="Linde D."/>
            <person name="Babiker R."/>
            <person name="Drula E."/>
            <person name="Ayuso-Fernandez I."/>
            <person name="Pacheco R."/>
            <person name="Padilla G."/>
            <person name="Ferreira P."/>
            <person name="Barriuso J."/>
            <person name="Kellner H."/>
            <person name="Castanera R."/>
            <person name="Alfaro M."/>
            <person name="Ramirez L."/>
            <person name="Pisabarro A.G."/>
            <person name="Kuo A."/>
            <person name="Tritt A."/>
            <person name="Lipzen A."/>
            <person name="He G."/>
            <person name="Yan M."/>
            <person name="Ng V."/>
            <person name="Cullen D."/>
            <person name="Martin F."/>
            <person name="Rosso M.-N."/>
            <person name="Henrissat B."/>
            <person name="Hibbett D."/>
            <person name="Martinez A.T."/>
            <person name="Grigoriev I.V."/>
        </authorList>
    </citation>
    <scope>NUCLEOTIDE SEQUENCE</scope>
    <source>
        <strain evidence="3">CBS 506.95</strain>
    </source>
</reference>
<proteinExistence type="predicted"/>
<accession>A0A9P6JW48</accession>
<feature type="compositionally biased region" description="Polar residues" evidence="1">
    <location>
        <begin position="249"/>
        <end position="265"/>
    </location>
</feature>
<organism evidence="3 4">
    <name type="scientific">Crepidotus variabilis</name>
    <dbReference type="NCBI Taxonomy" id="179855"/>
    <lineage>
        <taxon>Eukaryota</taxon>
        <taxon>Fungi</taxon>
        <taxon>Dikarya</taxon>
        <taxon>Basidiomycota</taxon>
        <taxon>Agaricomycotina</taxon>
        <taxon>Agaricomycetes</taxon>
        <taxon>Agaricomycetidae</taxon>
        <taxon>Agaricales</taxon>
        <taxon>Agaricineae</taxon>
        <taxon>Crepidotaceae</taxon>
        <taxon>Crepidotus</taxon>
    </lineage>
</organism>
<sequence length="305" mass="32287">MDAHRRHNIHRRQKGGGLLDPILGDPTKDTKPTSASSVAPTLKPAASSSAPTPSSSESSTSSAPPSQTSENPEVTTAPPAPVTSFVPGRTQVVTAGGANSTSFLAPSSTNTSPAQTAFLDNKVLSGVVFTFVGIIGFFLIVFAATFFIRRRRNKQLVDEAVAFDPSTIASYEDAEKGRMSSSVGHGSATGNAPEIQKAPIFDQYIPPVPYLPPQGTVPRGQSLYMNPAASLSQSGQAFVAPESWGSPALPQSSQANLVHTNNSRPSSDDGNHRQQQHHTSSRSSSGEIKFAPTVPPDMRRYYDNK</sequence>